<evidence type="ECO:0000313" key="8">
    <source>
        <dbReference type="Proteomes" id="UP000006038"/>
    </source>
</evidence>
<dbReference type="PANTHER" id="PTHR10426">
    <property type="entry name" value="STRICTOSIDINE SYNTHASE-RELATED"/>
    <property type="match status" value="1"/>
</dbReference>
<evidence type="ECO:0000259" key="6">
    <source>
        <dbReference type="Pfam" id="PF03088"/>
    </source>
</evidence>
<dbReference type="GO" id="GO:0016787">
    <property type="term" value="F:hydrolase activity"/>
    <property type="evidence" value="ECO:0007669"/>
    <property type="project" value="TreeGrafter"/>
</dbReference>
<comment type="similarity">
    <text evidence="2">Belongs to the strictosidine synthase family.</text>
</comment>
<dbReference type="GO" id="GO:0005773">
    <property type="term" value="C:vacuole"/>
    <property type="evidence" value="ECO:0007669"/>
    <property type="project" value="UniProtKB-SubCell"/>
</dbReference>
<name>J3LTV5_ORYBR</name>
<evidence type="ECO:0000256" key="3">
    <source>
        <dbReference type="ARBA" id="ARBA00022554"/>
    </source>
</evidence>
<dbReference type="HOGENOM" id="CLU_023267_2_1_1"/>
<dbReference type="EnsemblPlants" id="OB03G44810.1">
    <property type="protein sequence ID" value="OB03G44810.1"/>
    <property type="gene ID" value="OB03G44810"/>
</dbReference>
<dbReference type="OMA" id="YWIAGAR"/>
<evidence type="ECO:0000313" key="7">
    <source>
        <dbReference type="EnsemblPlants" id="OB03G44810.1"/>
    </source>
</evidence>
<keyword evidence="3" id="KW-0926">Vacuole</keyword>
<evidence type="ECO:0000256" key="2">
    <source>
        <dbReference type="ARBA" id="ARBA00009191"/>
    </source>
</evidence>
<reference evidence="7" key="2">
    <citation type="submission" date="2013-04" db="UniProtKB">
        <authorList>
            <consortium name="EnsemblPlants"/>
        </authorList>
    </citation>
    <scope>IDENTIFICATION</scope>
</reference>
<reference evidence="7" key="1">
    <citation type="journal article" date="2013" name="Nat. Commun.">
        <title>Whole-genome sequencing of Oryza brachyantha reveals mechanisms underlying Oryza genome evolution.</title>
        <authorList>
            <person name="Chen J."/>
            <person name="Huang Q."/>
            <person name="Gao D."/>
            <person name="Wang J."/>
            <person name="Lang Y."/>
            <person name="Liu T."/>
            <person name="Li B."/>
            <person name="Bai Z."/>
            <person name="Luis Goicoechea J."/>
            <person name="Liang C."/>
            <person name="Chen C."/>
            <person name="Zhang W."/>
            <person name="Sun S."/>
            <person name="Liao Y."/>
            <person name="Zhang X."/>
            <person name="Yang L."/>
            <person name="Song C."/>
            <person name="Wang M."/>
            <person name="Shi J."/>
            <person name="Liu G."/>
            <person name="Liu J."/>
            <person name="Zhou H."/>
            <person name="Zhou W."/>
            <person name="Yu Q."/>
            <person name="An N."/>
            <person name="Chen Y."/>
            <person name="Cai Q."/>
            <person name="Wang B."/>
            <person name="Liu B."/>
            <person name="Min J."/>
            <person name="Huang Y."/>
            <person name="Wu H."/>
            <person name="Li Z."/>
            <person name="Zhang Y."/>
            <person name="Yin Y."/>
            <person name="Song W."/>
            <person name="Jiang J."/>
            <person name="Jackson S.A."/>
            <person name="Wing R.A."/>
            <person name="Wang J."/>
            <person name="Chen M."/>
        </authorList>
    </citation>
    <scope>NUCLEOTIDE SEQUENCE [LARGE SCALE GENOMIC DNA]</scope>
    <source>
        <strain evidence="7">cv. IRGC 101232</strain>
    </source>
</reference>
<dbReference type="InterPro" id="IPR011042">
    <property type="entry name" value="6-blade_b-propeller_TolB-like"/>
</dbReference>
<evidence type="ECO:0000256" key="4">
    <source>
        <dbReference type="ARBA" id="ARBA00023180"/>
    </source>
</evidence>
<dbReference type="STRING" id="4533.J3LTV5"/>
<keyword evidence="8" id="KW-1185">Reference proteome</keyword>
<dbReference type="Pfam" id="PF03088">
    <property type="entry name" value="Str_synth"/>
    <property type="match status" value="1"/>
</dbReference>
<accession>J3LTV5</accession>
<dbReference type="Gene3D" id="2.120.10.30">
    <property type="entry name" value="TolB, C-terminal domain"/>
    <property type="match status" value="2"/>
</dbReference>
<dbReference type="Pfam" id="PF20067">
    <property type="entry name" value="SSL_N"/>
    <property type="match status" value="1"/>
</dbReference>
<evidence type="ECO:0000256" key="1">
    <source>
        <dbReference type="ARBA" id="ARBA00004116"/>
    </source>
</evidence>
<keyword evidence="5" id="KW-0732">Signal</keyword>
<dbReference type="Gramene" id="OB03G44810.1">
    <property type="protein sequence ID" value="OB03G44810.1"/>
    <property type="gene ID" value="OB03G44810"/>
</dbReference>
<feature type="signal peptide" evidence="5">
    <location>
        <begin position="1"/>
        <end position="29"/>
    </location>
</feature>
<feature type="chain" id="PRO_5003773010" description="Strictosidine synthase conserved region domain-containing protein" evidence="5">
    <location>
        <begin position="30"/>
        <end position="256"/>
    </location>
</feature>
<dbReference type="SUPFAM" id="SSF63829">
    <property type="entry name" value="Calcium-dependent phosphotriesterase"/>
    <property type="match status" value="1"/>
</dbReference>
<comment type="subcellular location">
    <subcellularLocation>
        <location evidence="1">Vacuole</location>
    </subcellularLocation>
</comment>
<dbReference type="GO" id="GO:0012505">
    <property type="term" value="C:endomembrane system"/>
    <property type="evidence" value="ECO:0007669"/>
    <property type="project" value="TreeGrafter"/>
</dbReference>
<organism evidence="7">
    <name type="scientific">Oryza brachyantha</name>
    <name type="common">malo sina</name>
    <dbReference type="NCBI Taxonomy" id="4533"/>
    <lineage>
        <taxon>Eukaryota</taxon>
        <taxon>Viridiplantae</taxon>
        <taxon>Streptophyta</taxon>
        <taxon>Embryophyta</taxon>
        <taxon>Tracheophyta</taxon>
        <taxon>Spermatophyta</taxon>
        <taxon>Magnoliopsida</taxon>
        <taxon>Liliopsida</taxon>
        <taxon>Poales</taxon>
        <taxon>Poaceae</taxon>
        <taxon>BOP clade</taxon>
        <taxon>Oryzoideae</taxon>
        <taxon>Oryzeae</taxon>
        <taxon>Oryzinae</taxon>
        <taxon>Oryza</taxon>
    </lineage>
</organism>
<sequence length="256" mass="27536">MSRGVPSLVLLVFVLVVGLVSLAFPCGVAQQISDVEFASRIPLPDGIEGPESIAFDARNQGPFTGVSDGRVLRWSDGDGWTPFAHHTVYWNNIEIMLNSDATARLMKYDPKTKQVTVLRAGLPYANGVAVSHDGSYVVVAHTGPCQAFRYWIAGARAGAYELFADLPGYPDNVRRDAGRGFWVALNREKVQLQPDPAGAAAAPAKHLVGVRLSGDGDKLEELSAADGVTLSEIVERGSTLWLGSVELSFIGLMRQD</sequence>
<dbReference type="InterPro" id="IPR018119">
    <property type="entry name" value="Strictosidine_synth_cons-reg"/>
</dbReference>
<keyword evidence="4" id="KW-0325">Glycoprotein</keyword>
<proteinExistence type="inferred from homology"/>
<evidence type="ECO:0000256" key="5">
    <source>
        <dbReference type="SAM" id="SignalP"/>
    </source>
</evidence>
<protein>
    <recommendedName>
        <fullName evidence="6">Strictosidine synthase conserved region domain-containing protein</fullName>
    </recommendedName>
</protein>
<dbReference type="AlphaFoldDB" id="J3LTV5"/>
<feature type="domain" description="Strictosidine synthase conserved region" evidence="6">
    <location>
        <begin position="93"/>
        <end position="154"/>
    </location>
</feature>
<dbReference type="Proteomes" id="UP000006038">
    <property type="component" value="Chromosome 3"/>
</dbReference>
<dbReference type="PANTHER" id="PTHR10426:SF62">
    <property type="entry name" value="OS08G0175000 PROTEIN"/>
    <property type="match status" value="1"/>
</dbReference>
<dbReference type="eggNOG" id="KOG1520">
    <property type="taxonomic scope" value="Eukaryota"/>
</dbReference>